<dbReference type="EMBL" id="RAPE01000002">
    <property type="protein sequence ID" value="RKF14816.1"/>
    <property type="molecule type" value="Genomic_DNA"/>
</dbReference>
<evidence type="ECO:0000259" key="3">
    <source>
        <dbReference type="SMART" id="SM00062"/>
    </source>
</evidence>
<gene>
    <name evidence="5" type="ORF">D6850_08040</name>
</gene>
<dbReference type="PANTHER" id="PTHR35936:SF19">
    <property type="entry name" value="AMINO-ACID-BINDING PROTEIN YXEM-RELATED"/>
    <property type="match status" value="1"/>
</dbReference>
<keyword evidence="6" id="KW-1185">Reference proteome</keyword>
<dbReference type="SMART" id="SM00079">
    <property type="entry name" value="PBPe"/>
    <property type="match status" value="1"/>
</dbReference>
<dbReference type="Gene3D" id="3.40.190.10">
    <property type="entry name" value="Periplasmic binding protein-like II"/>
    <property type="match status" value="2"/>
</dbReference>
<evidence type="ECO:0000313" key="5">
    <source>
        <dbReference type="EMBL" id="RKF14816.1"/>
    </source>
</evidence>
<protein>
    <submittedName>
        <fullName evidence="5">Amino acid ABC transporter</fullName>
    </submittedName>
</protein>
<name>A0A3A8B5I1_9RHOB</name>
<feature type="domain" description="Ionotropic glutamate receptor C-terminal" evidence="4">
    <location>
        <begin position="27"/>
        <end position="240"/>
    </location>
</feature>
<dbReference type="OrthoDB" id="9807134at2"/>
<dbReference type="AlphaFoldDB" id="A0A3A8B5I1"/>
<dbReference type="InterPro" id="IPR001320">
    <property type="entry name" value="Iontro_rcpt_C"/>
</dbReference>
<evidence type="ECO:0000256" key="2">
    <source>
        <dbReference type="SAM" id="SignalP"/>
    </source>
</evidence>
<sequence>MTNGIYTIAITATLALGAAPLAQAQDTIRLGTEGAYPPFNFINDAGEVDGFERELGDELCKRAELSCVWVTNDWDSIIPNLVSGNYDTIMAGMSITDERDAVIDFTQNYIPPVTSAYVATDPDLDLSGAVVTAQANTTESAYVAETDSTLIEYATPDEMLSALRSGEADAVFADKKYLEPIVEDSGGELVWIGEDVQLGRGIGIGIRESDPELLATFDSAIGEMKEDGSLNELLTKWFKGEADLY</sequence>
<dbReference type="SUPFAM" id="SSF53850">
    <property type="entry name" value="Periplasmic binding protein-like II"/>
    <property type="match status" value="1"/>
</dbReference>
<keyword evidence="1 2" id="KW-0732">Signal</keyword>
<accession>A0A3A8B5I1</accession>
<dbReference type="Pfam" id="PF00497">
    <property type="entry name" value="SBP_bac_3"/>
    <property type="match status" value="1"/>
</dbReference>
<dbReference type="InterPro" id="IPR001638">
    <property type="entry name" value="Solute-binding_3/MltF_N"/>
</dbReference>
<feature type="domain" description="Solute-binding protein family 3/N-terminal" evidence="3">
    <location>
        <begin position="27"/>
        <end position="241"/>
    </location>
</feature>
<dbReference type="RefSeq" id="WP_121165664.1">
    <property type="nucleotide sequence ID" value="NZ_RAPE01000002.1"/>
</dbReference>
<organism evidence="5 6">
    <name type="scientific">Roseovarius spongiae</name>
    <dbReference type="NCBI Taxonomy" id="2320272"/>
    <lineage>
        <taxon>Bacteria</taxon>
        <taxon>Pseudomonadati</taxon>
        <taxon>Pseudomonadota</taxon>
        <taxon>Alphaproteobacteria</taxon>
        <taxon>Rhodobacterales</taxon>
        <taxon>Roseobacteraceae</taxon>
        <taxon>Roseovarius</taxon>
    </lineage>
</organism>
<feature type="signal peptide" evidence="2">
    <location>
        <begin position="1"/>
        <end position="24"/>
    </location>
</feature>
<dbReference type="GO" id="GO:0016020">
    <property type="term" value="C:membrane"/>
    <property type="evidence" value="ECO:0007669"/>
    <property type="project" value="InterPro"/>
</dbReference>
<evidence type="ECO:0000256" key="1">
    <source>
        <dbReference type="ARBA" id="ARBA00022729"/>
    </source>
</evidence>
<evidence type="ECO:0000259" key="4">
    <source>
        <dbReference type="SMART" id="SM00079"/>
    </source>
</evidence>
<dbReference type="PANTHER" id="PTHR35936">
    <property type="entry name" value="MEMBRANE-BOUND LYTIC MUREIN TRANSGLYCOSYLASE F"/>
    <property type="match status" value="1"/>
</dbReference>
<comment type="caution">
    <text evidence="5">The sequence shown here is derived from an EMBL/GenBank/DDBJ whole genome shotgun (WGS) entry which is preliminary data.</text>
</comment>
<feature type="chain" id="PRO_5017252709" evidence="2">
    <location>
        <begin position="25"/>
        <end position="245"/>
    </location>
</feature>
<reference evidence="5 6" key="1">
    <citation type="submission" date="2018-09" db="EMBL/GenBank/DDBJ databases">
        <title>Roseovarius spongiae sp. nov., isolated from a marine sponge.</title>
        <authorList>
            <person name="Zhuang L."/>
            <person name="Luo L."/>
        </authorList>
    </citation>
    <scope>NUCLEOTIDE SEQUENCE [LARGE SCALE GENOMIC DNA]</scope>
    <source>
        <strain evidence="5 6">HN-E21</strain>
    </source>
</reference>
<dbReference type="Proteomes" id="UP000281128">
    <property type="component" value="Unassembled WGS sequence"/>
</dbReference>
<dbReference type="GO" id="GO:0015276">
    <property type="term" value="F:ligand-gated monoatomic ion channel activity"/>
    <property type="evidence" value="ECO:0007669"/>
    <property type="project" value="InterPro"/>
</dbReference>
<dbReference type="SMART" id="SM00062">
    <property type="entry name" value="PBPb"/>
    <property type="match status" value="1"/>
</dbReference>
<proteinExistence type="predicted"/>
<evidence type="ECO:0000313" key="6">
    <source>
        <dbReference type="Proteomes" id="UP000281128"/>
    </source>
</evidence>